<feature type="transmembrane region" description="Helical" evidence="9">
    <location>
        <begin position="7"/>
        <end position="31"/>
    </location>
</feature>
<evidence type="ECO:0000256" key="1">
    <source>
        <dbReference type="ARBA" id="ARBA00004141"/>
    </source>
</evidence>
<evidence type="ECO:0000259" key="10">
    <source>
        <dbReference type="PROSITE" id="PS50850"/>
    </source>
</evidence>
<evidence type="ECO:0000256" key="6">
    <source>
        <dbReference type="ARBA" id="ARBA00023136"/>
    </source>
</evidence>
<keyword evidence="5 9" id="KW-1133">Transmembrane helix</keyword>
<dbReference type="PANTHER" id="PTHR48022:SF77">
    <property type="entry name" value="MAJOR FACILITATOR SUPERFAMILY (MFS) PROFILE DOMAIN-CONTAINING PROTEIN"/>
    <property type="match status" value="1"/>
</dbReference>
<name>A0A0F7TPI2_PENBI</name>
<protein>
    <recommendedName>
        <fullName evidence="10">Major facilitator superfamily (MFS) profile domain-containing protein</fullName>
    </recommendedName>
</protein>
<keyword evidence="12" id="KW-1185">Reference proteome</keyword>
<dbReference type="AlphaFoldDB" id="A0A0F7TPI2"/>
<feature type="transmembrane region" description="Helical" evidence="9">
    <location>
        <begin position="317"/>
        <end position="336"/>
    </location>
</feature>
<accession>A0A0F7TPI2</accession>
<dbReference type="EMBL" id="CDHK01000005">
    <property type="protein sequence ID" value="CEJ57335.1"/>
    <property type="molecule type" value="Genomic_DNA"/>
</dbReference>
<dbReference type="PROSITE" id="PS50850">
    <property type="entry name" value="MFS"/>
    <property type="match status" value="1"/>
</dbReference>
<evidence type="ECO:0000313" key="12">
    <source>
        <dbReference type="Proteomes" id="UP000042958"/>
    </source>
</evidence>
<evidence type="ECO:0000256" key="2">
    <source>
        <dbReference type="ARBA" id="ARBA00010992"/>
    </source>
</evidence>
<feature type="transmembrane region" description="Helical" evidence="9">
    <location>
        <begin position="191"/>
        <end position="213"/>
    </location>
</feature>
<dbReference type="PANTHER" id="PTHR48022">
    <property type="entry name" value="PLASTIDIC GLUCOSE TRANSPORTER 4"/>
    <property type="match status" value="1"/>
</dbReference>
<evidence type="ECO:0000256" key="7">
    <source>
        <dbReference type="RuleBase" id="RU003346"/>
    </source>
</evidence>
<dbReference type="Pfam" id="PF00083">
    <property type="entry name" value="Sugar_tr"/>
    <property type="match status" value="1"/>
</dbReference>
<reference evidence="12" key="1">
    <citation type="journal article" date="2015" name="Genome Announc.">
        <title>Draft genome sequence of the fungus Penicillium brasilianum MG11.</title>
        <authorList>
            <person name="Horn F."/>
            <person name="Linde J."/>
            <person name="Mattern D.J."/>
            <person name="Walther G."/>
            <person name="Guthke R."/>
            <person name="Brakhage A.A."/>
            <person name="Valiante V."/>
        </authorList>
    </citation>
    <scope>NUCLEOTIDE SEQUENCE [LARGE SCALE GENOMIC DNA]</scope>
    <source>
        <strain evidence="12">MG11</strain>
    </source>
</reference>
<feature type="transmembrane region" description="Helical" evidence="9">
    <location>
        <begin position="279"/>
        <end position="297"/>
    </location>
</feature>
<evidence type="ECO:0000313" key="11">
    <source>
        <dbReference type="EMBL" id="CEJ57335.1"/>
    </source>
</evidence>
<comment type="similarity">
    <text evidence="2 7">Belongs to the major facilitator superfamily. Sugar transporter (TC 2.A.1.1) family.</text>
</comment>
<dbReference type="GO" id="GO:0005351">
    <property type="term" value="F:carbohydrate:proton symporter activity"/>
    <property type="evidence" value="ECO:0007669"/>
    <property type="project" value="TreeGrafter"/>
</dbReference>
<feature type="transmembrane region" description="Helical" evidence="9">
    <location>
        <begin position="160"/>
        <end position="179"/>
    </location>
</feature>
<dbReference type="InterPro" id="IPR050360">
    <property type="entry name" value="MFS_Sugar_Transporters"/>
</dbReference>
<dbReference type="InterPro" id="IPR036259">
    <property type="entry name" value="MFS_trans_sf"/>
</dbReference>
<dbReference type="SUPFAM" id="SSF103473">
    <property type="entry name" value="MFS general substrate transporter"/>
    <property type="match status" value="1"/>
</dbReference>
<keyword evidence="4 9" id="KW-0812">Transmembrane</keyword>
<evidence type="ECO:0000256" key="4">
    <source>
        <dbReference type="ARBA" id="ARBA00022692"/>
    </source>
</evidence>
<comment type="subcellular location">
    <subcellularLocation>
        <location evidence="1">Membrane</location>
        <topology evidence="1">Multi-pass membrane protein</topology>
    </subcellularLocation>
</comment>
<evidence type="ECO:0000256" key="3">
    <source>
        <dbReference type="ARBA" id="ARBA00022448"/>
    </source>
</evidence>
<feature type="transmembrane region" description="Helical" evidence="9">
    <location>
        <begin position="343"/>
        <end position="363"/>
    </location>
</feature>
<feature type="transmembrane region" description="Helical" evidence="9">
    <location>
        <begin position="128"/>
        <end position="148"/>
    </location>
</feature>
<keyword evidence="6 9" id="KW-0472">Membrane</keyword>
<evidence type="ECO:0000256" key="9">
    <source>
        <dbReference type="SAM" id="Phobius"/>
    </source>
</evidence>
<dbReference type="Gene3D" id="1.20.1250.20">
    <property type="entry name" value="MFS general substrate transporter like domains"/>
    <property type="match status" value="1"/>
</dbReference>
<feature type="transmembrane region" description="Helical" evidence="9">
    <location>
        <begin position="96"/>
        <end position="116"/>
    </location>
</feature>
<dbReference type="Proteomes" id="UP000042958">
    <property type="component" value="Unassembled WGS sequence"/>
</dbReference>
<proteinExistence type="inferred from homology"/>
<evidence type="ECO:0000256" key="8">
    <source>
        <dbReference type="SAM" id="MobiDB-lite"/>
    </source>
</evidence>
<dbReference type="InterPro" id="IPR005829">
    <property type="entry name" value="Sugar_transporter_CS"/>
</dbReference>
<gene>
    <name evidence="11" type="ORF">PMG11_06031</name>
</gene>
<organism evidence="11 12">
    <name type="scientific">Penicillium brasilianum</name>
    <dbReference type="NCBI Taxonomy" id="104259"/>
    <lineage>
        <taxon>Eukaryota</taxon>
        <taxon>Fungi</taxon>
        <taxon>Dikarya</taxon>
        <taxon>Ascomycota</taxon>
        <taxon>Pezizomycotina</taxon>
        <taxon>Eurotiomycetes</taxon>
        <taxon>Eurotiomycetidae</taxon>
        <taxon>Eurotiales</taxon>
        <taxon>Aspergillaceae</taxon>
        <taxon>Penicillium</taxon>
    </lineage>
</organism>
<dbReference type="OrthoDB" id="6612291at2759"/>
<feature type="domain" description="Major facilitator superfamily (MFS) profile" evidence="10">
    <location>
        <begin position="18"/>
        <end position="464"/>
    </location>
</feature>
<feature type="region of interest" description="Disordered" evidence="8">
    <location>
        <begin position="491"/>
        <end position="520"/>
    </location>
</feature>
<dbReference type="InterPro" id="IPR020846">
    <property type="entry name" value="MFS_dom"/>
</dbReference>
<keyword evidence="3 7" id="KW-0813">Transport</keyword>
<feature type="transmembrane region" description="Helical" evidence="9">
    <location>
        <begin position="441"/>
        <end position="460"/>
    </location>
</feature>
<dbReference type="NCBIfam" id="TIGR00879">
    <property type="entry name" value="SP"/>
    <property type="match status" value="1"/>
</dbReference>
<feature type="transmembrane region" description="Helical" evidence="9">
    <location>
        <begin position="418"/>
        <end position="435"/>
    </location>
</feature>
<dbReference type="InterPro" id="IPR003663">
    <property type="entry name" value="Sugar/inositol_transpt"/>
</dbReference>
<dbReference type="InterPro" id="IPR005828">
    <property type="entry name" value="MFS_sugar_transport-like"/>
</dbReference>
<sequence length="520" mass="57350">MDTPNSAWSLVTPMLLFSCFCLLVGDILFGYDTGSFGGVLANPGFVNQFGTYSPETRKYSIDSLHTSLLTSLAFIGKFIGCLFAGPAIEMYGHRTVFFGLSIISVVGIIIEMTSTGNAAGTGRLAQFIFGRIVVYISVGLVEVNVTIYQSEIVPSFFRGFVVVSLQLFLTVGSILASVVNKVFSASTDSVGWKTITGIQFAFPVLIIVFTFFIPTSPRWLLSKDRNEEAVISLRCLRPNVDTMNGNCEIEIQSIREALQQNVHKTSWSDLLRGTNLRRTIIVIVNYFFQQATGQAFVSKYSVVFYKTNGYAEYAFTYPLITACLGFLALLPAMYMVDKIGRRFSLMISFFFQTLWLFVLAGIGEKGHKSTTDKDAVVAVFMLYAISYNMGGGPIPYLIGAEVPNAAVREKTQAIGTSWNVLWAFVTNFALPYMINGIHFKVGWVFGSIAFVGLLFTFFFLPETKGRSLEEIDAIYSVPFNPFRSIDSEGASRSHLIEGKPSNSLDSVGKEPWKGIAQSAP</sequence>
<evidence type="ECO:0000256" key="5">
    <source>
        <dbReference type="ARBA" id="ARBA00022989"/>
    </source>
</evidence>
<dbReference type="PRINTS" id="PR00171">
    <property type="entry name" value="SUGRTRNSPORT"/>
</dbReference>
<feature type="transmembrane region" description="Helical" evidence="9">
    <location>
        <begin position="64"/>
        <end position="84"/>
    </location>
</feature>
<dbReference type="GO" id="GO:0016020">
    <property type="term" value="C:membrane"/>
    <property type="evidence" value="ECO:0007669"/>
    <property type="project" value="UniProtKB-SubCell"/>
</dbReference>
<dbReference type="PROSITE" id="PS00216">
    <property type="entry name" value="SUGAR_TRANSPORT_1"/>
    <property type="match status" value="1"/>
</dbReference>
<feature type="transmembrane region" description="Helical" evidence="9">
    <location>
        <begin position="375"/>
        <end position="398"/>
    </location>
</feature>